<feature type="region of interest" description="Disordered" evidence="2">
    <location>
        <begin position="656"/>
        <end position="677"/>
    </location>
</feature>
<dbReference type="InterPro" id="IPR001478">
    <property type="entry name" value="PDZ"/>
</dbReference>
<keyword evidence="1" id="KW-0344">Guanine-nucleotide releasing factor</keyword>
<evidence type="ECO:0000256" key="2">
    <source>
        <dbReference type="SAM" id="MobiDB-lite"/>
    </source>
</evidence>
<dbReference type="AlphaFoldDB" id="A0AAV4C414"/>
<dbReference type="Pfam" id="PF02196">
    <property type="entry name" value="RBD"/>
    <property type="match status" value="1"/>
</dbReference>
<dbReference type="Gene3D" id="2.30.29.30">
    <property type="entry name" value="Pleckstrin-homology domain (PH domain)/Phosphotyrosine-binding domain (PTB)"/>
    <property type="match status" value="1"/>
</dbReference>
<proteinExistence type="predicted"/>
<protein>
    <submittedName>
        <fullName evidence="5">Protein still life, isoforms c/sif type 2</fullName>
    </submittedName>
</protein>
<dbReference type="PRINTS" id="PR00683">
    <property type="entry name" value="SPECTRINPH"/>
</dbReference>
<dbReference type="SMART" id="SM00233">
    <property type="entry name" value="PH"/>
    <property type="match status" value="1"/>
</dbReference>
<evidence type="ECO:0000313" key="6">
    <source>
        <dbReference type="Proteomes" id="UP000735302"/>
    </source>
</evidence>
<evidence type="ECO:0000259" key="3">
    <source>
        <dbReference type="PROSITE" id="PS50003"/>
    </source>
</evidence>
<dbReference type="GO" id="GO:0007264">
    <property type="term" value="P:small GTPase-mediated signal transduction"/>
    <property type="evidence" value="ECO:0007669"/>
    <property type="project" value="InterPro"/>
</dbReference>
<keyword evidence="6" id="KW-1185">Reference proteome</keyword>
<dbReference type="CDD" id="cd01230">
    <property type="entry name" value="PH1_Tiam1_2"/>
    <property type="match status" value="1"/>
</dbReference>
<dbReference type="InterPro" id="IPR043537">
    <property type="entry name" value="Tiam1/Tiam2/Sif"/>
</dbReference>
<feature type="compositionally biased region" description="Basic and acidic residues" evidence="2">
    <location>
        <begin position="66"/>
        <end position="75"/>
    </location>
</feature>
<dbReference type="Pfam" id="PF18385">
    <property type="entry name" value="Tiam_CC_Ex"/>
    <property type="match status" value="1"/>
</dbReference>
<accession>A0AAV4C414</accession>
<dbReference type="PANTHER" id="PTHR46001:SF3">
    <property type="entry name" value="PROTEIN STILL LIFE, ISOFORM SIF TYPE 1"/>
    <property type="match status" value="1"/>
</dbReference>
<dbReference type="PROSITE" id="PS50106">
    <property type="entry name" value="PDZ"/>
    <property type="match status" value="1"/>
</dbReference>
<feature type="region of interest" description="Disordered" evidence="2">
    <location>
        <begin position="1"/>
        <end position="112"/>
    </location>
</feature>
<dbReference type="GO" id="GO:0005085">
    <property type="term" value="F:guanyl-nucleotide exchange factor activity"/>
    <property type="evidence" value="ECO:0007669"/>
    <property type="project" value="UniProtKB-KW"/>
</dbReference>
<evidence type="ECO:0000313" key="5">
    <source>
        <dbReference type="EMBL" id="GFO26337.1"/>
    </source>
</evidence>
<dbReference type="Gene3D" id="6.10.140.680">
    <property type="match status" value="1"/>
</dbReference>
<sequence>MGDENMSDKKQEKNTKEKEKEEEEKKKKEKQRKRRKEVEYKRISKALSSHEGSRAVSGGASTSESRGSDHSDILRDLGGGEDGVGQYLAPDLSDDDGGGSDDSIDTMTETESQMSYARQVGAIRKAGWLVVKNWLLHKKKKIELAPRRAWKRYWVCLKGTTLMFFDCDEESSITENSIPRHILVIEGGIAQAVPEHPKRDNIFSLSTACGDAYLFQASSQIDLENWIRALHSACASSYARQHGKDNTLKLLCSELQRLEAGIDMDVKMRKMAELQMSVVTDPRSRQAIVRQIAQWEENLEKLYIDQYRFRCYTASLQGSELPNPKVLLANASKASKTTLGRLGIFTVTSFHALVSARKPLVLPNIYGRSSQKGGMLSPRSEVNQKPRSRTPTALVSSSISSEPLSKGGHHAHSDSMDNLLEKAGTDISPSQESLSKVTLPNNQCYNFQTMLIGVDRGTSVQDLLEMTCSKRQLNPRDHYVRIKPLGSTDNTFVIPDKHENIKKLRYDAIEVCQKCVFQLELTKPTKDGLFGFAVEAELAEDLDKDDELRVYVCDVTRDGVADRRGLIVGDEVLVINSKIVSELDMVYIETLLHESRSLFLTIRSMRTQPPRGGDFLQRHADAYISNMVVPPPPSQSRLSDKSLGNLIVPAPGEAGLPSSSVQCKESNDPLLQRSRHSASVQLRPNLLLSRV</sequence>
<evidence type="ECO:0000256" key="1">
    <source>
        <dbReference type="ARBA" id="ARBA00022658"/>
    </source>
</evidence>
<dbReference type="Pfam" id="PF00169">
    <property type="entry name" value="PH"/>
    <property type="match status" value="1"/>
</dbReference>
<name>A0AAV4C414_9GAST</name>
<feature type="region of interest" description="Disordered" evidence="2">
    <location>
        <begin position="369"/>
        <end position="415"/>
    </location>
</feature>
<feature type="compositionally biased region" description="Polar residues" evidence="2">
    <location>
        <begin position="380"/>
        <end position="395"/>
    </location>
</feature>
<feature type="compositionally biased region" description="Acidic residues" evidence="2">
    <location>
        <begin position="92"/>
        <end position="104"/>
    </location>
</feature>
<evidence type="ECO:0000259" key="4">
    <source>
        <dbReference type="PROSITE" id="PS50106"/>
    </source>
</evidence>
<comment type="caution">
    <text evidence="5">The sequence shown here is derived from an EMBL/GenBank/DDBJ whole genome shotgun (WGS) entry which is preliminary data.</text>
</comment>
<dbReference type="InterPro" id="IPR036034">
    <property type="entry name" value="PDZ_sf"/>
</dbReference>
<organism evidence="5 6">
    <name type="scientific">Plakobranchus ocellatus</name>
    <dbReference type="NCBI Taxonomy" id="259542"/>
    <lineage>
        <taxon>Eukaryota</taxon>
        <taxon>Metazoa</taxon>
        <taxon>Spiralia</taxon>
        <taxon>Lophotrochozoa</taxon>
        <taxon>Mollusca</taxon>
        <taxon>Gastropoda</taxon>
        <taxon>Heterobranchia</taxon>
        <taxon>Euthyneura</taxon>
        <taxon>Panpulmonata</taxon>
        <taxon>Sacoglossa</taxon>
        <taxon>Placobranchoidea</taxon>
        <taxon>Plakobranchidae</taxon>
        <taxon>Plakobranchus</taxon>
    </lineage>
</organism>
<dbReference type="PANTHER" id="PTHR46001">
    <property type="entry name" value="TIAM (MAMMALIAN TUMOR INVASION AND METASTASIS FACTOR) HOMOLOG"/>
    <property type="match status" value="1"/>
</dbReference>
<dbReference type="SUPFAM" id="SSF50729">
    <property type="entry name" value="PH domain-like"/>
    <property type="match status" value="1"/>
</dbReference>
<dbReference type="Proteomes" id="UP000735302">
    <property type="component" value="Unassembled WGS sequence"/>
</dbReference>
<feature type="compositionally biased region" description="Basic and acidic residues" evidence="2">
    <location>
        <begin position="1"/>
        <end position="26"/>
    </location>
</feature>
<dbReference type="SMART" id="SM00228">
    <property type="entry name" value="PDZ"/>
    <property type="match status" value="1"/>
</dbReference>
<dbReference type="GO" id="GO:0005543">
    <property type="term" value="F:phospholipid binding"/>
    <property type="evidence" value="ECO:0007669"/>
    <property type="project" value="InterPro"/>
</dbReference>
<feature type="domain" description="PDZ" evidence="4">
    <location>
        <begin position="518"/>
        <end position="595"/>
    </location>
</feature>
<dbReference type="PROSITE" id="PS50003">
    <property type="entry name" value="PH_DOMAIN"/>
    <property type="match status" value="1"/>
</dbReference>
<dbReference type="CDD" id="cd00136">
    <property type="entry name" value="PDZ_canonical"/>
    <property type="match status" value="1"/>
</dbReference>
<dbReference type="EMBL" id="BLXT01005820">
    <property type="protein sequence ID" value="GFO26337.1"/>
    <property type="molecule type" value="Genomic_DNA"/>
</dbReference>
<dbReference type="InterPro" id="IPR040655">
    <property type="entry name" value="TIAM1_CC-Ex"/>
</dbReference>
<feature type="domain" description="PH" evidence="3">
    <location>
        <begin position="122"/>
        <end position="235"/>
    </location>
</feature>
<dbReference type="InterPro" id="IPR011993">
    <property type="entry name" value="PH-like_dom_sf"/>
</dbReference>
<dbReference type="Gene3D" id="2.30.42.10">
    <property type="match status" value="1"/>
</dbReference>
<reference evidence="5 6" key="1">
    <citation type="journal article" date="2021" name="Elife">
        <title>Chloroplast acquisition without the gene transfer in kleptoplastic sea slugs, Plakobranchus ocellatus.</title>
        <authorList>
            <person name="Maeda T."/>
            <person name="Takahashi S."/>
            <person name="Yoshida T."/>
            <person name="Shimamura S."/>
            <person name="Takaki Y."/>
            <person name="Nagai Y."/>
            <person name="Toyoda A."/>
            <person name="Suzuki Y."/>
            <person name="Arimoto A."/>
            <person name="Ishii H."/>
            <person name="Satoh N."/>
            <person name="Nishiyama T."/>
            <person name="Hasebe M."/>
            <person name="Maruyama T."/>
            <person name="Minagawa J."/>
            <person name="Obokata J."/>
            <person name="Shigenobu S."/>
        </authorList>
    </citation>
    <scope>NUCLEOTIDE SEQUENCE [LARGE SCALE GENOMIC DNA]</scope>
</reference>
<dbReference type="InterPro" id="IPR001849">
    <property type="entry name" value="PH_domain"/>
</dbReference>
<dbReference type="SUPFAM" id="SSF50156">
    <property type="entry name" value="PDZ domain-like"/>
    <property type="match status" value="1"/>
</dbReference>
<gene>
    <name evidence="5" type="ORF">PoB_005284200</name>
</gene>
<dbReference type="InterPro" id="IPR001605">
    <property type="entry name" value="PH_dom-spectrin-type"/>
</dbReference>
<dbReference type="InterPro" id="IPR003116">
    <property type="entry name" value="RBD_dom"/>
</dbReference>